<dbReference type="InterPro" id="IPR002495">
    <property type="entry name" value="Glyco_trans_8"/>
</dbReference>
<dbReference type="SUPFAM" id="SSF53448">
    <property type="entry name" value="Nucleotide-diphospho-sugar transferases"/>
    <property type="match status" value="1"/>
</dbReference>
<keyword evidence="5" id="KW-1185">Reference proteome</keyword>
<dbReference type="GO" id="GO:0016740">
    <property type="term" value="F:transferase activity"/>
    <property type="evidence" value="ECO:0007669"/>
    <property type="project" value="UniProtKB-KW"/>
</dbReference>
<dbReference type="PANTHER" id="PTHR13778:SF47">
    <property type="entry name" value="LIPOPOLYSACCHARIDE 1,3-GALACTOSYLTRANSFERASE"/>
    <property type="match status" value="1"/>
</dbReference>
<accession>A0ABU5RRG5</accession>
<evidence type="ECO:0000256" key="3">
    <source>
        <dbReference type="ARBA" id="ARBA00022723"/>
    </source>
</evidence>
<evidence type="ECO:0000256" key="1">
    <source>
        <dbReference type="ARBA" id="ARBA00022676"/>
    </source>
</evidence>
<dbReference type="Pfam" id="PF01501">
    <property type="entry name" value="Glyco_transf_8"/>
    <property type="match status" value="1"/>
</dbReference>
<keyword evidence="3" id="KW-0479">Metal-binding</keyword>
<dbReference type="RefSeq" id="WP_323304484.1">
    <property type="nucleotide sequence ID" value="NZ_JAYGHX010000002.1"/>
</dbReference>
<proteinExistence type="predicted"/>
<evidence type="ECO:0000256" key="2">
    <source>
        <dbReference type="ARBA" id="ARBA00022679"/>
    </source>
</evidence>
<dbReference type="Proteomes" id="UP001304461">
    <property type="component" value="Unassembled WGS sequence"/>
</dbReference>
<evidence type="ECO:0000313" key="4">
    <source>
        <dbReference type="EMBL" id="MEA5390377.1"/>
    </source>
</evidence>
<dbReference type="EMBL" id="JAYGHX010000002">
    <property type="protein sequence ID" value="MEA5390377.1"/>
    <property type="molecule type" value="Genomic_DNA"/>
</dbReference>
<sequence length="296" mass="33598">MVNIVIVATANYLWGAAVTVRSALETCSTTLNAYVISVDLSPDDKKRLSESWQTPNLGIIQFIDFDLGQVDKLRSTLLVKSKSPYARFFIPEYLADVSRCIYLDTDLIVCSDLLGLQVFDLQGKSSACVIDGGIDTPEQQQRLRDKLKLQHPQKYFNSGVIVMDLDAWRRHHIQSKALTIAQENYDLLDQMDQDALNIVLEDDWVILDPKWNTSKGRADVNFSDGIIHFLGKVKPWHADYAANFQDRWFALLDRTAFSGQRPVKLMGIGAAYRKFVRSIPTLEMVKGKLRRLLRSA</sequence>
<name>A0ABU5RRG5_9CYAN</name>
<organism evidence="4 5">
    <name type="scientific">Cyanobium gracile UHCC 0139</name>
    <dbReference type="NCBI Taxonomy" id="3110308"/>
    <lineage>
        <taxon>Bacteria</taxon>
        <taxon>Bacillati</taxon>
        <taxon>Cyanobacteriota</taxon>
        <taxon>Cyanophyceae</taxon>
        <taxon>Synechococcales</taxon>
        <taxon>Prochlorococcaceae</taxon>
        <taxon>Cyanobium</taxon>
    </lineage>
</organism>
<keyword evidence="1" id="KW-0328">Glycosyltransferase</keyword>
<comment type="caution">
    <text evidence="4">The sequence shown here is derived from an EMBL/GenBank/DDBJ whole genome shotgun (WGS) entry which is preliminary data.</text>
</comment>
<evidence type="ECO:0000313" key="5">
    <source>
        <dbReference type="Proteomes" id="UP001304461"/>
    </source>
</evidence>
<dbReference type="EC" id="2.-.-.-" evidence="4"/>
<dbReference type="InterPro" id="IPR029044">
    <property type="entry name" value="Nucleotide-diphossugar_trans"/>
</dbReference>
<keyword evidence="2 4" id="KW-0808">Transferase</keyword>
<reference evidence="4 5" key="1">
    <citation type="submission" date="2023-12" db="EMBL/GenBank/DDBJ databases">
        <title>Baltic Sea Cyanobacteria.</title>
        <authorList>
            <person name="Delbaje E."/>
            <person name="Fewer D.P."/>
            <person name="Shishido T.K."/>
        </authorList>
    </citation>
    <scope>NUCLEOTIDE SEQUENCE [LARGE SCALE GENOMIC DNA]</scope>
    <source>
        <strain evidence="4 5">UHCC 0139</strain>
    </source>
</reference>
<protein>
    <submittedName>
        <fullName evidence="4">Glycosyltransferase family 8 protein</fullName>
        <ecNumber evidence="4">2.-.-.-</ecNumber>
    </submittedName>
</protein>
<dbReference type="CDD" id="cd04194">
    <property type="entry name" value="GT8_A4GalT_like"/>
    <property type="match status" value="1"/>
</dbReference>
<dbReference type="InterPro" id="IPR050748">
    <property type="entry name" value="Glycosyltrans_8_dom-fam"/>
</dbReference>
<gene>
    <name evidence="4" type="ORF">VB738_03785</name>
</gene>
<dbReference type="Gene3D" id="3.90.550.10">
    <property type="entry name" value="Spore Coat Polysaccharide Biosynthesis Protein SpsA, Chain A"/>
    <property type="match status" value="1"/>
</dbReference>
<dbReference type="PANTHER" id="PTHR13778">
    <property type="entry name" value="GLYCOSYLTRANSFERASE 8 DOMAIN-CONTAINING PROTEIN"/>
    <property type="match status" value="1"/>
</dbReference>